<evidence type="ECO:0000313" key="1">
    <source>
        <dbReference type="EMBL" id="KAI4860525.1"/>
    </source>
</evidence>
<organism evidence="1 2">
    <name type="scientific">Hypoxylon rubiginosum</name>
    <dbReference type="NCBI Taxonomy" id="110542"/>
    <lineage>
        <taxon>Eukaryota</taxon>
        <taxon>Fungi</taxon>
        <taxon>Dikarya</taxon>
        <taxon>Ascomycota</taxon>
        <taxon>Pezizomycotina</taxon>
        <taxon>Sordariomycetes</taxon>
        <taxon>Xylariomycetidae</taxon>
        <taxon>Xylariales</taxon>
        <taxon>Hypoxylaceae</taxon>
        <taxon>Hypoxylon</taxon>
    </lineage>
</organism>
<protein>
    <submittedName>
        <fullName evidence="1">Uncharacterized protein</fullName>
    </submittedName>
</protein>
<dbReference type="Proteomes" id="UP001497700">
    <property type="component" value="Unassembled WGS sequence"/>
</dbReference>
<accession>A0ACB9YP16</accession>
<comment type="caution">
    <text evidence="1">The sequence shown here is derived from an EMBL/GenBank/DDBJ whole genome shotgun (WGS) entry which is preliminary data.</text>
</comment>
<keyword evidence="2" id="KW-1185">Reference proteome</keyword>
<name>A0ACB9YP16_9PEZI</name>
<gene>
    <name evidence="1" type="ORF">F4820DRAFT_452833</name>
</gene>
<proteinExistence type="predicted"/>
<reference evidence="1 2" key="1">
    <citation type="journal article" date="2022" name="New Phytol.">
        <title>Ecological generalism drives hyperdiversity of secondary metabolite gene clusters in xylarialean endophytes.</title>
        <authorList>
            <person name="Franco M.E.E."/>
            <person name="Wisecaver J.H."/>
            <person name="Arnold A.E."/>
            <person name="Ju Y.M."/>
            <person name="Slot J.C."/>
            <person name="Ahrendt S."/>
            <person name="Moore L.P."/>
            <person name="Eastman K.E."/>
            <person name="Scott K."/>
            <person name="Konkel Z."/>
            <person name="Mondo S.J."/>
            <person name="Kuo A."/>
            <person name="Hayes R.D."/>
            <person name="Haridas S."/>
            <person name="Andreopoulos B."/>
            <person name="Riley R."/>
            <person name="LaButti K."/>
            <person name="Pangilinan J."/>
            <person name="Lipzen A."/>
            <person name="Amirebrahimi M."/>
            <person name="Yan J."/>
            <person name="Adam C."/>
            <person name="Keymanesh K."/>
            <person name="Ng V."/>
            <person name="Louie K."/>
            <person name="Northen T."/>
            <person name="Drula E."/>
            <person name="Henrissat B."/>
            <person name="Hsieh H.M."/>
            <person name="Youens-Clark K."/>
            <person name="Lutzoni F."/>
            <person name="Miadlikowska J."/>
            <person name="Eastwood D.C."/>
            <person name="Hamelin R.C."/>
            <person name="Grigoriev I.V."/>
            <person name="U'Ren J.M."/>
        </authorList>
    </citation>
    <scope>NUCLEOTIDE SEQUENCE [LARGE SCALE GENOMIC DNA]</scope>
    <source>
        <strain evidence="1 2">CBS 119005</strain>
    </source>
</reference>
<sequence length="346" mass="37713">MAHNVYTAKVYKAVGFTKGYNFWLWLFLSLGLGGFALVRLQYLDLYGTFCGSASGGEDDATPGECFYYLQSGGRYQLGIMIHLASILPASLLALTQFVPVFRRRALKLHRINGYVAIALSVVGSISALVIARRSMGGGIDTQSMVGLLAIIFSWSLYKGVVCARHHQIEKHRVWMLRAWVYVRTSPSLSPPPSVSETRIGAPSILNPESAADIIQAGAIVTMRVIIIISAIVLSLVGGYYYATPCDKINYLLKGENATIARYPECASFFSGEDPDRHVVVRASVLTDDRVEIGAVINLVFGTSGWMAMAIHAIGLELYLHLTSTEKRTAKSAKLQQNGVNSALKAD</sequence>
<evidence type="ECO:0000313" key="2">
    <source>
        <dbReference type="Proteomes" id="UP001497700"/>
    </source>
</evidence>
<dbReference type="EMBL" id="MU393583">
    <property type="protein sequence ID" value="KAI4860525.1"/>
    <property type="molecule type" value="Genomic_DNA"/>
</dbReference>